<evidence type="ECO:0000313" key="2">
    <source>
        <dbReference type="Proteomes" id="UP001580391"/>
    </source>
</evidence>
<dbReference type="Pfam" id="PF14539">
    <property type="entry name" value="DUF4442"/>
    <property type="match status" value="1"/>
</dbReference>
<dbReference type="RefSeq" id="WP_016546057.1">
    <property type="nucleotide sequence ID" value="NZ_JBHILI010000003.1"/>
</dbReference>
<dbReference type="InterPro" id="IPR027961">
    <property type="entry name" value="DUF4442"/>
</dbReference>
<accession>A0ABV5BIR0</accession>
<gene>
    <name evidence="1" type="ORF">ACE5IX_01635</name>
</gene>
<organism evidence="1 2">
    <name type="scientific">Leptospira wolffii</name>
    <dbReference type="NCBI Taxonomy" id="409998"/>
    <lineage>
        <taxon>Bacteria</taxon>
        <taxon>Pseudomonadati</taxon>
        <taxon>Spirochaetota</taxon>
        <taxon>Spirochaetia</taxon>
        <taxon>Leptospirales</taxon>
        <taxon>Leptospiraceae</taxon>
        <taxon>Leptospira</taxon>
    </lineage>
</organism>
<dbReference type="EMBL" id="JBHILJ010000001">
    <property type="protein sequence ID" value="MFB5735193.1"/>
    <property type="molecule type" value="Genomic_DNA"/>
</dbReference>
<dbReference type="InterPro" id="IPR029069">
    <property type="entry name" value="HotDog_dom_sf"/>
</dbReference>
<dbReference type="Gene3D" id="3.10.129.10">
    <property type="entry name" value="Hotdog Thioesterase"/>
    <property type="match status" value="1"/>
</dbReference>
<proteinExistence type="predicted"/>
<protein>
    <submittedName>
        <fullName evidence="1">DUF4442 domain-containing protein</fullName>
    </submittedName>
</protein>
<reference evidence="1 2" key="1">
    <citation type="submission" date="2024-09" db="EMBL/GenBank/DDBJ databases">
        <title>Taxonomic and Genotyping Characterization of Leptospira Strains isolated from Multiple Sources in Colombia highlights the importance of intermediate species.</title>
        <authorList>
            <person name="Torres Higuera L."/>
            <person name="Rojas Tapias D."/>
            <person name="Jimenez Velasquez S."/>
            <person name="Renjifo Ibanez C."/>
        </authorList>
    </citation>
    <scope>NUCLEOTIDE SEQUENCE [LARGE SCALE GENOMIC DNA]</scope>
    <source>
        <strain evidence="1 2">Lep080</strain>
    </source>
</reference>
<comment type="caution">
    <text evidence="1">The sequence shown here is derived from an EMBL/GenBank/DDBJ whole genome shotgun (WGS) entry which is preliminary data.</text>
</comment>
<keyword evidence="2" id="KW-1185">Reference proteome</keyword>
<dbReference type="Proteomes" id="UP001580391">
    <property type="component" value="Unassembled WGS sequence"/>
</dbReference>
<name>A0ABV5BIR0_9LEPT</name>
<dbReference type="SUPFAM" id="SSF54637">
    <property type="entry name" value="Thioesterase/thiol ester dehydrase-isomerase"/>
    <property type="match status" value="1"/>
</dbReference>
<sequence length="155" mass="17935">MTNPSLFQRLKFHFFNFYPPYFGAGIKVQALNKDRTAFATTMNLNLLNKNYVGTQFGGSLYSMCDPFYMLILMENLGPAYLVWDKAATIRFLKPGEGKVRAEFRISKERIREIKEEADLKRKLDVTFTAEIKDVKTGKTIAEVDKVVYVRRKSKD</sequence>
<evidence type="ECO:0000313" key="1">
    <source>
        <dbReference type="EMBL" id="MFB5735193.1"/>
    </source>
</evidence>